<dbReference type="RefSeq" id="WP_169492459.1">
    <property type="nucleotide sequence ID" value="NZ_JABBGM010000002.1"/>
</dbReference>
<feature type="transmembrane region" description="Helical" evidence="1">
    <location>
        <begin position="199"/>
        <end position="215"/>
    </location>
</feature>
<keyword evidence="1" id="KW-0812">Transmembrane</keyword>
<protein>
    <recommendedName>
        <fullName evidence="4">Dolichyl-phosphate-mannose-protein mannosyltransferase</fullName>
    </recommendedName>
</protein>
<feature type="transmembrane region" description="Helical" evidence="1">
    <location>
        <begin position="21"/>
        <end position="43"/>
    </location>
</feature>
<keyword evidence="1" id="KW-1133">Transmembrane helix</keyword>
<keyword evidence="1" id="KW-0472">Membrane</keyword>
<accession>A0A7Y0BMQ6</accession>
<feature type="transmembrane region" description="Helical" evidence="1">
    <location>
        <begin position="144"/>
        <end position="164"/>
    </location>
</feature>
<gene>
    <name evidence="2" type="ORF">HHL27_05940</name>
</gene>
<name>A0A7Y0BMQ6_9SPHN</name>
<sequence>MTNIEVRDGRAALPESALPELAIVALAFLVGVVLSHPIPMLLLDQPPRFAGWFDQGQYLTSARALFHGDLSPGQHWYPMLYPLLLAPFAGLPPLVQTTLVDTACFLAAYWGFHEVARLVGLTGISSAVVFLLSTVAWPQIGSGWLMPWTTTPSAALIWLALAWTTRTLDRDHPQALSLRRAAALGVVLALIPLGRPGDVPVAALIGAIAAWGLIRHGRRWDALGAIIGAGLAVVALGLALHLAIHGPRPSLYMLLSAAYGTNLAWTGWKAYLLLVEPRPWYPEGYGLLRVLPWLPFGLAGLLLLLADARRRMLGLLLVLPAAAYTVVMLAYIDLLPSGVWAFGNVHYFKWLLPALALGMVHWLSYVRHRPAAAALAVTPLLLLGALRLDPVPVAADRPARLVVFDGVDDDGALVYFGHSSIEDAVGAQRNLLDVHLVPAPDQHRVLGEALRRDFAGNEVWQDVPRGVSWPVNPMEVATRPLHGPFPRRPVARYAPALGIGWPCWLPPYACPATLPQP</sequence>
<dbReference type="AlphaFoldDB" id="A0A7Y0BMQ6"/>
<evidence type="ECO:0000256" key="1">
    <source>
        <dbReference type="SAM" id="Phobius"/>
    </source>
</evidence>
<feature type="transmembrane region" description="Helical" evidence="1">
    <location>
        <begin position="286"/>
        <end position="306"/>
    </location>
</feature>
<evidence type="ECO:0000313" key="3">
    <source>
        <dbReference type="Proteomes" id="UP000583556"/>
    </source>
</evidence>
<evidence type="ECO:0008006" key="4">
    <source>
        <dbReference type="Google" id="ProtNLM"/>
    </source>
</evidence>
<reference evidence="2 3" key="1">
    <citation type="submission" date="2020-04" db="EMBL/GenBank/DDBJ databases">
        <title>Novosphingobium sp. TW-4 isolated from soil.</title>
        <authorList>
            <person name="Dahal R.H."/>
            <person name="Chaudhary D.K."/>
        </authorList>
    </citation>
    <scope>NUCLEOTIDE SEQUENCE [LARGE SCALE GENOMIC DNA]</scope>
    <source>
        <strain evidence="2 3">TW-4</strain>
    </source>
</reference>
<feature type="transmembrane region" description="Helical" evidence="1">
    <location>
        <begin position="222"/>
        <end position="244"/>
    </location>
</feature>
<feature type="transmembrane region" description="Helical" evidence="1">
    <location>
        <begin position="312"/>
        <end position="335"/>
    </location>
</feature>
<dbReference type="EMBL" id="JABBGM010000002">
    <property type="protein sequence ID" value="NML93210.1"/>
    <property type="molecule type" value="Genomic_DNA"/>
</dbReference>
<evidence type="ECO:0000313" key="2">
    <source>
        <dbReference type="EMBL" id="NML93210.1"/>
    </source>
</evidence>
<feature type="transmembrane region" description="Helical" evidence="1">
    <location>
        <begin position="176"/>
        <end position="193"/>
    </location>
</feature>
<proteinExistence type="predicted"/>
<comment type="caution">
    <text evidence="2">The sequence shown here is derived from an EMBL/GenBank/DDBJ whole genome shotgun (WGS) entry which is preliminary data.</text>
</comment>
<organism evidence="2 3">
    <name type="scientific">Novosphingobium olei</name>
    <dbReference type="NCBI Taxonomy" id="2728851"/>
    <lineage>
        <taxon>Bacteria</taxon>
        <taxon>Pseudomonadati</taxon>
        <taxon>Pseudomonadota</taxon>
        <taxon>Alphaproteobacteria</taxon>
        <taxon>Sphingomonadales</taxon>
        <taxon>Sphingomonadaceae</taxon>
        <taxon>Novosphingobium</taxon>
    </lineage>
</organism>
<feature type="transmembrane region" description="Helical" evidence="1">
    <location>
        <begin position="84"/>
        <end position="111"/>
    </location>
</feature>
<feature type="transmembrane region" description="Helical" evidence="1">
    <location>
        <begin position="347"/>
        <end position="365"/>
    </location>
</feature>
<dbReference type="Proteomes" id="UP000583556">
    <property type="component" value="Unassembled WGS sequence"/>
</dbReference>
<feature type="transmembrane region" description="Helical" evidence="1">
    <location>
        <begin position="118"/>
        <end position="138"/>
    </location>
</feature>
<keyword evidence="3" id="KW-1185">Reference proteome</keyword>